<dbReference type="PANTHER" id="PTHR33529:SF7">
    <property type="entry name" value="LIPOPOLYSACCHARIDE EXPORT SYSTEM PERMEASE PROTEIN LPTF"/>
    <property type="match status" value="1"/>
</dbReference>
<keyword evidence="8 12" id="KW-0812">Transmembrane</keyword>
<evidence type="ECO:0000256" key="3">
    <source>
        <dbReference type="ARBA" id="ARBA00007725"/>
    </source>
</evidence>
<comment type="function">
    <text evidence="1">Part of the ABC transporter complex LptBFG involved in the translocation of lipopolysaccharide (LPS) from the inner membrane to the outer membrane.</text>
</comment>
<dbReference type="RefSeq" id="WP_104231725.1">
    <property type="nucleotide sequence ID" value="NZ_PSNW01000011.1"/>
</dbReference>
<name>A0A2S5TCA7_9GAMM</name>
<keyword evidence="14" id="KW-1185">Reference proteome</keyword>
<proteinExistence type="inferred from homology"/>
<protein>
    <recommendedName>
        <fullName evidence="4">Lipopolysaccharide export system permease protein LptF</fullName>
    </recommendedName>
</protein>
<feature type="transmembrane region" description="Helical" evidence="12">
    <location>
        <begin position="101"/>
        <end position="123"/>
    </location>
</feature>
<dbReference type="OrthoDB" id="9778062at2"/>
<evidence type="ECO:0000256" key="7">
    <source>
        <dbReference type="ARBA" id="ARBA00022519"/>
    </source>
</evidence>
<evidence type="ECO:0000256" key="2">
    <source>
        <dbReference type="ARBA" id="ARBA00004429"/>
    </source>
</evidence>
<feature type="transmembrane region" description="Helical" evidence="12">
    <location>
        <begin position="331"/>
        <end position="349"/>
    </location>
</feature>
<dbReference type="GO" id="GO:0043190">
    <property type="term" value="C:ATP-binding cassette (ABC) transporter complex"/>
    <property type="evidence" value="ECO:0007669"/>
    <property type="project" value="InterPro"/>
</dbReference>
<evidence type="ECO:0000256" key="1">
    <source>
        <dbReference type="ARBA" id="ARBA00002265"/>
    </source>
</evidence>
<evidence type="ECO:0000313" key="14">
    <source>
        <dbReference type="Proteomes" id="UP000238220"/>
    </source>
</evidence>
<comment type="similarity">
    <text evidence="3">Belongs to the LptF/LptG family.</text>
</comment>
<evidence type="ECO:0000256" key="6">
    <source>
        <dbReference type="ARBA" id="ARBA00022475"/>
    </source>
</evidence>
<evidence type="ECO:0000256" key="11">
    <source>
        <dbReference type="ARBA" id="ARBA00026081"/>
    </source>
</evidence>
<gene>
    <name evidence="13" type="primary">lptF</name>
    <name evidence="13" type="ORF">C3942_17855</name>
</gene>
<keyword evidence="6" id="KW-1003">Cell membrane</keyword>
<dbReference type="Proteomes" id="UP000238220">
    <property type="component" value="Unassembled WGS sequence"/>
</dbReference>
<feature type="transmembrane region" description="Helical" evidence="12">
    <location>
        <begin position="268"/>
        <end position="289"/>
    </location>
</feature>
<keyword evidence="7" id="KW-0997">Cell inner membrane</keyword>
<keyword evidence="5" id="KW-0813">Transport</keyword>
<comment type="subunit">
    <text evidence="11">Component of the lipopolysaccharide transport and assembly complex. The LptBFG transporter is composed of two ATP-binding proteins (LptB) and two transmembrane proteins (LptF and LptG).</text>
</comment>
<comment type="subcellular location">
    <subcellularLocation>
        <location evidence="2">Cell inner membrane</location>
        <topology evidence="2">Multi-pass membrane protein</topology>
    </subcellularLocation>
</comment>
<feature type="transmembrane region" description="Helical" evidence="12">
    <location>
        <begin position="51"/>
        <end position="80"/>
    </location>
</feature>
<feature type="transmembrane region" description="Helical" evidence="12">
    <location>
        <begin position="301"/>
        <end position="319"/>
    </location>
</feature>
<organism evidence="13 14">
    <name type="scientific">Solimonas fluminis</name>
    <dbReference type="NCBI Taxonomy" id="2086571"/>
    <lineage>
        <taxon>Bacteria</taxon>
        <taxon>Pseudomonadati</taxon>
        <taxon>Pseudomonadota</taxon>
        <taxon>Gammaproteobacteria</taxon>
        <taxon>Nevskiales</taxon>
        <taxon>Nevskiaceae</taxon>
        <taxon>Solimonas</taxon>
    </lineage>
</organism>
<evidence type="ECO:0000256" key="8">
    <source>
        <dbReference type="ARBA" id="ARBA00022692"/>
    </source>
</evidence>
<evidence type="ECO:0000256" key="10">
    <source>
        <dbReference type="ARBA" id="ARBA00023136"/>
    </source>
</evidence>
<dbReference type="AlphaFoldDB" id="A0A2S5TCA7"/>
<dbReference type="EMBL" id="PSNW01000011">
    <property type="protein sequence ID" value="PPE72639.1"/>
    <property type="molecule type" value="Genomic_DNA"/>
</dbReference>
<dbReference type="PANTHER" id="PTHR33529">
    <property type="entry name" value="SLR0882 PROTEIN-RELATED"/>
    <property type="match status" value="1"/>
</dbReference>
<dbReference type="NCBIfam" id="TIGR04407">
    <property type="entry name" value="LptF_YjgP"/>
    <property type="match status" value="1"/>
</dbReference>
<reference evidence="13 14" key="1">
    <citation type="submission" date="2018-02" db="EMBL/GenBank/DDBJ databases">
        <title>Genome sequencing of Solimonas sp. HR-BB.</title>
        <authorList>
            <person name="Lee Y."/>
            <person name="Jeon C.O."/>
        </authorList>
    </citation>
    <scope>NUCLEOTIDE SEQUENCE [LARGE SCALE GENOMIC DNA]</scope>
    <source>
        <strain evidence="13 14">HR-BB</strain>
    </source>
</reference>
<evidence type="ECO:0000256" key="12">
    <source>
        <dbReference type="SAM" id="Phobius"/>
    </source>
</evidence>
<comment type="caution">
    <text evidence="13">The sequence shown here is derived from an EMBL/GenBank/DDBJ whole genome shotgun (WGS) entry which is preliminary data.</text>
</comment>
<dbReference type="GO" id="GO:0055085">
    <property type="term" value="P:transmembrane transport"/>
    <property type="evidence" value="ECO:0007669"/>
    <property type="project" value="InterPro"/>
</dbReference>
<accession>A0A2S5TCA7</accession>
<evidence type="ECO:0000256" key="5">
    <source>
        <dbReference type="ARBA" id="ARBA00022448"/>
    </source>
</evidence>
<evidence type="ECO:0000313" key="13">
    <source>
        <dbReference type="EMBL" id="PPE72639.1"/>
    </source>
</evidence>
<sequence length="357" mass="39454">MRLGILGRYLLREAAGALVAVTLVLLAIMISAQFARYLAQAAGGTLPKNLLLSVVALTSLQYLMILIPFSALMAVMLTLGRLYKDQEIAAMNGCGVGGGRLYRPFLMLALGMALLAGAFSFQIGPWAGRQADFLLKDGRWLVQFNPFEAGRFKEVGDGRAMFYTDRVDDDGNQLGMVFGELQDEDGTSALTARSGRYTQDADGSRHLILEDGWRFQGEPGKGEYDITHYKTLTSRIQLPEFVYKSEARKVRPTLELLASSDPADRAEWHWRLASPISVFLMILIAVPLSHIAPRQGRYGKLVIGIVVYLLYSNLLTFGQTYLAKGKLPEALGLWWIHALAGALALALIAKREGWLRR</sequence>
<dbReference type="InterPro" id="IPR005495">
    <property type="entry name" value="LptG/LptF_permease"/>
</dbReference>
<dbReference type="GO" id="GO:0015920">
    <property type="term" value="P:lipopolysaccharide transport"/>
    <property type="evidence" value="ECO:0007669"/>
    <property type="project" value="TreeGrafter"/>
</dbReference>
<dbReference type="Pfam" id="PF03739">
    <property type="entry name" value="LptF_LptG"/>
    <property type="match status" value="1"/>
</dbReference>
<keyword evidence="9 12" id="KW-1133">Transmembrane helix</keyword>
<keyword evidence="10 12" id="KW-0472">Membrane</keyword>
<dbReference type="InterPro" id="IPR030922">
    <property type="entry name" value="LptF"/>
</dbReference>
<evidence type="ECO:0000256" key="4">
    <source>
        <dbReference type="ARBA" id="ARBA00014213"/>
    </source>
</evidence>
<evidence type="ECO:0000256" key="9">
    <source>
        <dbReference type="ARBA" id="ARBA00022989"/>
    </source>
</evidence>